<keyword evidence="3 8" id="KW-0349">Heme</keyword>
<dbReference type="PROSITE" id="PS00086">
    <property type="entry name" value="CYTOCHROME_P450"/>
    <property type="match status" value="1"/>
</dbReference>
<evidence type="ECO:0000313" key="10">
    <source>
        <dbReference type="EMBL" id="KAJ8882485.1"/>
    </source>
</evidence>
<keyword evidence="6 8" id="KW-0408">Iron</keyword>
<feature type="region of interest" description="Disordered" evidence="9">
    <location>
        <begin position="377"/>
        <end position="397"/>
    </location>
</feature>
<dbReference type="InterPro" id="IPR002401">
    <property type="entry name" value="Cyt_P450_E_grp-I"/>
</dbReference>
<evidence type="ECO:0000256" key="5">
    <source>
        <dbReference type="ARBA" id="ARBA00023002"/>
    </source>
</evidence>
<sequence length="408" mass="46813">MFLTRCFKGVVFSDGPFWVEQRRFALRHLRDFGFGKTSMDNIMHEEVQELFKVLEASEIHPDGPVPFAFVICNLLFTQISRMFNQSIVNLLWTIVSGQRFSYDDEKFQEILTYVYKSFRLDVPGGILVNVFPFLRFIIPKWSGYEEAMEYVHGLQGMLRHPWSPKIAPRLGSQSSVTRALNATSLCRLIGEAECLFPAVAEEGLIVLCMDLFIAGSDTVSNTLEFCLLYMVLYQEVQRKVQEELDSVLGPECMPSAGDRTRLTYSEAVLAEVTRINNIVPIPPPHRCMKPTKLKGYIIPEDTIIFVNLWALLHDKEHWGDPEVFRPERFLDSEGKFVKDEWYNVFGLGKRTCLGESLARNALFVFFTSMLQRFHFSLPEGEPTPPTKGRPGLTSTPEPFRIRITRRSS</sequence>
<keyword evidence="5 8" id="KW-0560">Oxidoreductase</keyword>
<dbReference type="PRINTS" id="PR00463">
    <property type="entry name" value="EP450I"/>
</dbReference>
<dbReference type="PRINTS" id="PR00385">
    <property type="entry name" value="P450"/>
</dbReference>
<evidence type="ECO:0000256" key="9">
    <source>
        <dbReference type="SAM" id="MobiDB-lite"/>
    </source>
</evidence>
<evidence type="ECO:0000256" key="2">
    <source>
        <dbReference type="ARBA" id="ARBA00010617"/>
    </source>
</evidence>
<keyword evidence="4 8" id="KW-0479">Metal-binding</keyword>
<name>A0ABQ9HDY9_9NEOP</name>
<accession>A0ABQ9HDY9</accession>
<keyword evidence="11" id="KW-1185">Reference proteome</keyword>
<dbReference type="InterPro" id="IPR001128">
    <property type="entry name" value="Cyt_P450"/>
</dbReference>
<comment type="cofactor">
    <cofactor evidence="1">
        <name>heme</name>
        <dbReference type="ChEBI" id="CHEBI:30413"/>
    </cofactor>
</comment>
<comment type="caution">
    <text evidence="10">The sequence shown here is derived from an EMBL/GenBank/DDBJ whole genome shotgun (WGS) entry which is preliminary data.</text>
</comment>
<evidence type="ECO:0000256" key="4">
    <source>
        <dbReference type="ARBA" id="ARBA00022723"/>
    </source>
</evidence>
<keyword evidence="7 8" id="KW-0503">Monooxygenase</keyword>
<dbReference type="EMBL" id="JARBHB010000005">
    <property type="protein sequence ID" value="KAJ8882485.1"/>
    <property type="molecule type" value="Genomic_DNA"/>
</dbReference>
<dbReference type="Pfam" id="PF00067">
    <property type="entry name" value="p450"/>
    <property type="match status" value="1"/>
</dbReference>
<evidence type="ECO:0000256" key="7">
    <source>
        <dbReference type="ARBA" id="ARBA00023033"/>
    </source>
</evidence>
<protein>
    <submittedName>
        <fullName evidence="10">Uncharacterized protein</fullName>
    </submittedName>
</protein>
<comment type="similarity">
    <text evidence="2 8">Belongs to the cytochrome P450 family.</text>
</comment>
<dbReference type="SUPFAM" id="SSF48264">
    <property type="entry name" value="Cytochrome P450"/>
    <property type="match status" value="1"/>
</dbReference>
<organism evidence="10 11">
    <name type="scientific">Dryococelus australis</name>
    <dbReference type="NCBI Taxonomy" id="614101"/>
    <lineage>
        <taxon>Eukaryota</taxon>
        <taxon>Metazoa</taxon>
        <taxon>Ecdysozoa</taxon>
        <taxon>Arthropoda</taxon>
        <taxon>Hexapoda</taxon>
        <taxon>Insecta</taxon>
        <taxon>Pterygota</taxon>
        <taxon>Neoptera</taxon>
        <taxon>Polyneoptera</taxon>
        <taxon>Phasmatodea</taxon>
        <taxon>Verophasmatodea</taxon>
        <taxon>Anareolatae</taxon>
        <taxon>Phasmatidae</taxon>
        <taxon>Eurycanthinae</taxon>
        <taxon>Dryococelus</taxon>
    </lineage>
</organism>
<dbReference type="InterPro" id="IPR036396">
    <property type="entry name" value="Cyt_P450_sf"/>
</dbReference>
<proteinExistence type="inferred from homology"/>
<dbReference type="InterPro" id="IPR017972">
    <property type="entry name" value="Cyt_P450_CS"/>
</dbReference>
<evidence type="ECO:0000313" key="11">
    <source>
        <dbReference type="Proteomes" id="UP001159363"/>
    </source>
</evidence>
<dbReference type="PANTHER" id="PTHR24300">
    <property type="entry name" value="CYTOCHROME P450 508A4-RELATED"/>
    <property type="match status" value="1"/>
</dbReference>
<dbReference type="PANTHER" id="PTHR24300:SF376">
    <property type="entry name" value="CYTOCHROME P450 15A1"/>
    <property type="match status" value="1"/>
</dbReference>
<evidence type="ECO:0000256" key="8">
    <source>
        <dbReference type="RuleBase" id="RU000461"/>
    </source>
</evidence>
<gene>
    <name evidence="10" type="ORF">PR048_014296</name>
</gene>
<evidence type="ECO:0000256" key="1">
    <source>
        <dbReference type="ARBA" id="ARBA00001971"/>
    </source>
</evidence>
<reference evidence="10 11" key="1">
    <citation type="submission" date="2023-02" db="EMBL/GenBank/DDBJ databases">
        <title>LHISI_Scaffold_Assembly.</title>
        <authorList>
            <person name="Stuart O.P."/>
            <person name="Cleave R."/>
            <person name="Magrath M.J.L."/>
            <person name="Mikheyev A.S."/>
        </authorList>
    </citation>
    <scope>NUCLEOTIDE SEQUENCE [LARGE SCALE GENOMIC DNA]</scope>
    <source>
        <strain evidence="10">Daus_M_001</strain>
        <tissue evidence="10">Leg muscle</tissue>
    </source>
</reference>
<dbReference type="Proteomes" id="UP001159363">
    <property type="component" value="Chromosome 4"/>
</dbReference>
<dbReference type="Gene3D" id="1.10.630.10">
    <property type="entry name" value="Cytochrome P450"/>
    <property type="match status" value="1"/>
</dbReference>
<evidence type="ECO:0000256" key="3">
    <source>
        <dbReference type="ARBA" id="ARBA00022617"/>
    </source>
</evidence>
<evidence type="ECO:0000256" key="6">
    <source>
        <dbReference type="ARBA" id="ARBA00023004"/>
    </source>
</evidence>
<dbReference type="InterPro" id="IPR050182">
    <property type="entry name" value="Cytochrome_P450_fam2"/>
</dbReference>